<dbReference type="NCBIfam" id="TIGR00455">
    <property type="entry name" value="apsK"/>
    <property type="match status" value="1"/>
</dbReference>
<dbReference type="GO" id="GO:0000103">
    <property type="term" value="P:sulfate assimilation"/>
    <property type="evidence" value="ECO:0007669"/>
    <property type="project" value="UniProtKB-UniRule"/>
</dbReference>
<evidence type="ECO:0000256" key="9">
    <source>
        <dbReference type="ARBA" id="ARBA00022840"/>
    </source>
</evidence>
<dbReference type="NCBIfam" id="NF003013">
    <property type="entry name" value="PRK03846.1"/>
    <property type="match status" value="1"/>
</dbReference>
<evidence type="ECO:0000256" key="7">
    <source>
        <dbReference type="ARBA" id="ARBA00022741"/>
    </source>
</evidence>
<protein>
    <recommendedName>
        <fullName evidence="5 13">Adenylyl-sulfate kinase</fullName>
        <ecNumber evidence="5 13">2.7.1.25</ecNumber>
    </recommendedName>
    <alternativeName>
        <fullName evidence="11 13">APS kinase</fullName>
    </alternativeName>
    <alternativeName>
        <fullName evidence="12 13">ATP adenosine-5'-phosphosulfate 3'-phosphotransferase</fullName>
    </alternativeName>
    <alternativeName>
        <fullName evidence="10 13">Adenosine-5'-phosphosulfate kinase</fullName>
    </alternativeName>
</protein>
<feature type="domain" description="APS kinase" evidence="15">
    <location>
        <begin position="25"/>
        <end position="174"/>
    </location>
</feature>
<comment type="similarity">
    <text evidence="4 13 14">Belongs to the APS kinase family.</text>
</comment>
<evidence type="ECO:0000256" key="4">
    <source>
        <dbReference type="ARBA" id="ARBA00007008"/>
    </source>
</evidence>
<dbReference type="Gene3D" id="3.40.50.300">
    <property type="entry name" value="P-loop containing nucleotide triphosphate hydrolases"/>
    <property type="match status" value="1"/>
</dbReference>
<dbReference type="NCBIfam" id="NF004041">
    <property type="entry name" value="PRK05541.1"/>
    <property type="match status" value="1"/>
</dbReference>
<dbReference type="CDD" id="cd02027">
    <property type="entry name" value="APSK"/>
    <property type="match status" value="1"/>
</dbReference>
<dbReference type="GO" id="GO:0070814">
    <property type="term" value="P:hydrogen sulfide biosynthetic process"/>
    <property type="evidence" value="ECO:0007669"/>
    <property type="project" value="UniProtKB-UniRule"/>
</dbReference>
<keyword evidence="6 13" id="KW-0808">Transferase</keyword>
<organism evidence="16 17">
    <name type="scientific">Fulvivirga lutea</name>
    <dbReference type="NCBI Taxonomy" id="2810512"/>
    <lineage>
        <taxon>Bacteria</taxon>
        <taxon>Pseudomonadati</taxon>
        <taxon>Bacteroidota</taxon>
        <taxon>Cytophagia</taxon>
        <taxon>Cytophagales</taxon>
        <taxon>Fulvivirgaceae</taxon>
        <taxon>Fulvivirga</taxon>
    </lineage>
</organism>
<dbReference type="InterPro" id="IPR059117">
    <property type="entry name" value="APS_kinase_dom"/>
</dbReference>
<dbReference type="PANTHER" id="PTHR11055:SF1">
    <property type="entry name" value="PAPS SYNTHETASE, ISOFORM D"/>
    <property type="match status" value="1"/>
</dbReference>
<evidence type="ECO:0000256" key="6">
    <source>
        <dbReference type="ARBA" id="ARBA00022679"/>
    </source>
</evidence>
<evidence type="ECO:0000256" key="12">
    <source>
        <dbReference type="ARBA" id="ARBA00031464"/>
    </source>
</evidence>
<dbReference type="AlphaFoldDB" id="A0A974WII3"/>
<evidence type="ECO:0000256" key="11">
    <source>
        <dbReference type="ARBA" id="ARBA00031393"/>
    </source>
</evidence>
<keyword evidence="17" id="KW-1185">Reference proteome</keyword>
<evidence type="ECO:0000259" key="15">
    <source>
        <dbReference type="Pfam" id="PF01583"/>
    </source>
</evidence>
<accession>A0A974WII3</accession>
<dbReference type="GO" id="GO:0005524">
    <property type="term" value="F:ATP binding"/>
    <property type="evidence" value="ECO:0007669"/>
    <property type="project" value="UniProtKB-UniRule"/>
</dbReference>
<dbReference type="Proteomes" id="UP000662783">
    <property type="component" value="Chromosome"/>
</dbReference>
<evidence type="ECO:0000256" key="3">
    <source>
        <dbReference type="ARBA" id="ARBA00004806"/>
    </source>
</evidence>
<evidence type="ECO:0000256" key="13">
    <source>
        <dbReference type="HAMAP-Rule" id="MF_00065"/>
    </source>
</evidence>
<comment type="pathway">
    <text evidence="3 13 14">Sulfur metabolism; hydrogen sulfide biosynthesis; sulfite from sulfate: step 2/3.</text>
</comment>
<dbReference type="Pfam" id="PF01583">
    <property type="entry name" value="APS_kinase"/>
    <property type="match status" value="1"/>
</dbReference>
<evidence type="ECO:0000256" key="5">
    <source>
        <dbReference type="ARBA" id="ARBA00012121"/>
    </source>
</evidence>
<reference evidence="16" key="1">
    <citation type="submission" date="2021-02" db="EMBL/GenBank/DDBJ databases">
        <title>Fulvivirga sp. S481 isolated from sea water.</title>
        <authorList>
            <person name="Bae S.S."/>
            <person name="Baek K."/>
        </authorList>
    </citation>
    <scope>NUCLEOTIDE SEQUENCE</scope>
    <source>
        <strain evidence="16">S481</strain>
    </source>
</reference>
<evidence type="ECO:0000256" key="14">
    <source>
        <dbReference type="RuleBase" id="RU004347"/>
    </source>
</evidence>
<evidence type="ECO:0000256" key="8">
    <source>
        <dbReference type="ARBA" id="ARBA00022777"/>
    </source>
</evidence>
<comment type="function">
    <text evidence="2 13 14">Catalyzes the synthesis of activated sulfate.</text>
</comment>
<feature type="active site" description="Phosphoserine intermediate" evidence="13">
    <location>
        <position position="107"/>
    </location>
</feature>
<dbReference type="KEGG" id="fuv:JR347_04770"/>
<proteinExistence type="inferred from homology"/>
<dbReference type="InterPro" id="IPR002891">
    <property type="entry name" value="APS"/>
</dbReference>
<evidence type="ECO:0000313" key="16">
    <source>
        <dbReference type="EMBL" id="QSE98393.1"/>
    </source>
</evidence>
<evidence type="ECO:0000256" key="2">
    <source>
        <dbReference type="ARBA" id="ARBA00002632"/>
    </source>
</evidence>
<dbReference type="SUPFAM" id="SSF52540">
    <property type="entry name" value="P-loop containing nucleoside triphosphate hydrolases"/>
    <property type="match status" value="1"/>
</dbReference>
<dbReference type="HAMAP" id="MF_00065">
    <property type="entry name" value="Adenylyl_sulf_kinase"/>
    <property type="match status" value="1"/>
</dbReference>
<feature type="binding site" evidence="13">
    <location>
        <begin position="33"/>
        <end position="40"/>
    </location>
    <ligand>
        <name>ATP</name>
        <dbReference type="ChEBI" id="CHEBI:30616"/>
    </ligand>
</feature>
<evidence type="ECO:0000256" key="10">
    <source>
        <dbReference type="ARBA" id="ARBA00029724"/>
    </source>
</evidence>
<keyword evidence="13" id="KW-0597">Phosphoprotein</keyword>
<dbReference type="InterPro" id="IPR027417">
    <property type="entry name" value="P-loop_NTPase"/>
</dbReference>
<dbReference type="PANTHER" id="PTHR11055">
    <property type="entry name" value="BIFUNCTIONAL 3'-PHOSPHOADENOSINE 5'-PHOSPHOSULFATE SYNTHASE"/>
    <property type="match status" value="1"/>
</dbReference>
<keyword evidence="9 13" id="KW-0067">ATP-binding</keyword>
<evidence type="ECO:0000256" key="1">
    <source>
        <dbReference type="ARBA" id="ARBA00001823"/>
    </source>
</evidence>
<evidence type="ECO:0000313" key="17">
    <source>
        <dbReference type="Proteomes" id="UP000662783"/>
    </source>
</evidence>
<name>A0A974WII3_9BACT</name>
<keyword evidence="8 13" id="KW-0418">Kinase</keyword>
<sequence length="197" mass="22079">MAENIHPIFDKSLKSSDKEVLLNQKGIVIWMIGLSGSGKSTLATGLENMLHQKNVYTMLLDGDNLRTGVNNNLGFSEEDRTENIRRAAETAKLFANNGVVTICSFISPTKEIREMSSKIIGDKYYEVFVSCPLEICEERDVKGLYAKARRGEIKNFTGIDSPFVEPDNSQLVLKTDQLSLEESLDILFNNVIKKVKE</sequence>
<dbReference type="GO" id="GO:0004020">
    <property type="term" value="F:adenylylsulfate kinase activity"/>
    <property type="evidence" value="ECO:0007669"/>
    <property type="project" value="UniProtKB-UniRule"/>
</dbReference>
<gene>
    <name evidence="13 16" type="primary">cysC</name>
    <name evidence="16" type="ORF">JR347_04770</name>
</gene>
<dbReference type="RefSeq" id="WP_205722907.1">
    <property type="nucleotide sequence ID" value="NZ_CP070608.1"/>
</dbReference>
<dbReference type="EMBL" id="CP070608">
    <property type="protein sequence ID" value="QSE98393.1"/>
    <property type="molecule type" value="Genomic_DNA"/>
</dbReference>
<comment type="catalytic activity">
    <reaction evidence="1 13 14">
        <text>adenosine 5'-phosphosulfate + ATP = 3'-phosphoadenylyl sulfate + ADP + H(+)</text>
        <dbReference type="Rhea" id="RHEA:24152"/>
        <dbReference type="ChEBI" id="CHEBI:15378"/>
        <dbReference type="ChEBI" id="CHEBI:30616"/>
        <dbReference type="ChEBI" id="CHEBI:58243"/>
        <dbReference type="ChEBI" id="CHEBI:58339"/>
        <dbReference type="ChEBI" id="CHEBI:456216"/>
        <dbReference type="EC" id="2.7.1.25"/>
    </reaction>
</comment>
<keyword evidence="7 13" id="KW-0547">Nucleotide-binding</keyword>
<dbReference type="EC" id="2.7.1.25" evidence="5 13"/>